<comment type="caution">
    <text evidence="2">The sequence shown here is derived from an EMBL/GenBank/DDBJ whole genome shotgun (WGS) entry which is preliminary data.</text>
</comment>
<dbReference type="RefSeq" id="WP_081195951.1">
    <property type="nucleotide sequence ID" value="NZ_LWBO01000022.1"/>
</dbReference>
<accession>A0ABX3NWK3</accession>
<protein>
    <recommendedName>
        <fullName evidence="1">DUF4145 domain-containing protein</fullName>
    </recommendedName>
</protein>
<dbReference type="Proteomes" id="UP000192277">
    <property type="component" value="Unassembled WGS sequence"/>
</dbReference>
<keyword evidence="3" id="KW-1185">Reference proteome</keyword>
<feature type="domain" description="DUF4145" evidence="1">
    <location>
        <begin position="140"/>
        <end position="230"/>
    </location>
</feature>
<organism evidence="2 3">
    <name type="scientific">Niastella koreensis</name>
    <dbReference type="NCBI Taxonomy" id="354356"/>
    <lineage>
        <taxon>Bacteria</taxon>
        <taxon>Pseudomonadati</taxon>
        <taxon>Bacteroidota</taxon>
        <taxon>Chitinophagia</taxon>
        <taxon>Chitinophagales</taxon>
        <taxon>Chitinophagaceae</taxon>
        <taxon>Niastella</taxon>
    </lineage>
</organism>
<reference evidence="2 3" key="1">
    <citation type="submission" date="2016-04" db="EMBL/GenBank/DDBJ databases">
        <authorList>
            <person name="Chen L."/>
            <person name="Zhuang W."/>
            <person name="Wang G."/>
        </authorList>
    </citation>
    <scope>NUCLEOTIDE SEQUENCE [LARGE SCALE GENOMIC DNA]</scope>
    <source>
        <strain evidence="3">GR20</strain>
    </source>
</reference>
<name>A0ABX3NWK3_9BACT</name>
<evidence type="ECO:0000313" key="3">
    <source>
        <dbReference type="Proteomes" id="UP000192277"/>
    </source>
</evidence>
<evidence type="ECO:0000313" key="2">
    <source>
        <dbReference type="EMBL" id="OQP45088.1"/>
    </source>
</evidence>
<dbReference type="Pfam" id="PF13643">
    <property type="entry name" value="DUF4145"/>
    <property type="match status" value="1"/>
</dbReference>
<dbReference type="InterPro" id="IPR025285">
    <property type="entry name" value="DUF4145"/>
</dbReference>
<dbReference type="EMBL" id="LWBO01000022">
    <property type="protein sequence ID" value="OQP45088.1"/>
    <property type="molecule type" value="Genomic_DNA"/>
</dbReference>
<evidence type="ECO:0000259" key="1">
    <source>
        <dbReference type="Pfam" id="PF13643"/>
    </source>
</evidence>
<proteinExistence type="predicted"/>
<sequence length="273" mass="31527">MPLVKSFWKNLNFSNYEQPKIHCPTCKKGFINPIKDSVKFKETAETVALKKSDGPWSEMDLDFKFSCLLKCDNNNCGEVVSCAGTGFFDQDDPTFDEETGQYWASYFKYFKPEYFSKPIHIIELKDLYPSAITKKLEDSFKIFFCDSESCANKIRIVVEVLMDALKVKKTVITTGNKRKNLTLHARILNYGSKNKELSDLLLAIKWIGNSGSHNSKVTKDDTLDAYRILEYVLDKLYDKNATHLMKMAKIINKKRIPLSQIELSKKKKRRLLE</sequence>
<gene>
    <name evidence="2" type="ORF">A4D02_34625</name>
</gene>